<dbReference type="PANTHER" id="PTHR10094">
    <property type="entry name" value="STEROL CARRIER PROTEIN 2 SCP-2 FAMILY PROTEIN"/>
    <property type="match status" value="1"/>
</dbReference>
<feature type="domain" description="SCP2" evidence="3">
    <location>
        <begin position="56"/>
        <end position="138"/>
    </location>
</feature>
<evidence type="ECO:0000259" key="3">
    <source>
        <dbReference type="Pfam" id="PF02036"/>
    </source>
</evidence>
<dbReference type="Pfam" id="PF02036">
    <property type="entry name" value="SCP2"/>
    <property type="match status" value="2"/>
</dbReference>
<reference evidence="4 5" key="2">
    <citation type="journal article" date="2022" name="Mol. Biol. Evol.">
        <title>Comparative Genomics Reveals Insights into the Divergent Evolution of Astigmatic Mites and Household Pest Adaptations.</title>
        <authorList>
            <person name="Xiong Q."/>
            <person name="Wan A.T."/>
            <person name="Liu X."/>
            <person name="Fung C.S."/>
            <person name="Xiao X."/>
            <person name="Malainual N."/>
            <person name="Hou J."/>
            <person name="Wang L."/>
            <person name="Wang M."/>
            <person name="Yang K.Y."/>
            <person name="Cui Y."/>
            <person name="Leung E.L."/>
            <person name="Nong W."/>
            <person name="Shin S.K."/>
            <person name="Au S.W."/>
            <person name="Jeong K.Y."/>
            <person name="Chew F.T."/>
            <person name="Hui J.H."/>
            <person name="Leung T.F."/>
            <person name="Tungtrongchitr A."/>
            <person name="Zhong N."/>
            <person name="Liu Z."/>
            <person name="Tsui S.K."/>
        </authorList>
    </citation>
    <scope>NUCLEOTIDE SEQUENCE [LARGE SCALE GENOMIC DNA]</scope>
    <source>
        <strain evidence="4">Derp</strain>
    </source>
</reference>
<evidence type="ECO:0000256" key="1">
    <source>
        <dbReference type="SAM" id="MobiDB-lite"/>
    </source>
</evidence>
<gene>
    <name evidence="4" type="ORF">DERP_001390</name>
</gene>
<keyword evidence="2" id="KW-0732">Signal</keyword>
<comment type="caution">
    <text evidence="4">The sequence shown here is derived from an EMBL/GenBank/DDBJ whole genome shotgun (WGS) entry which is preliminary data.</text>
</comment>
<accession>A0ABQ8JEC1</accession>
<organism evidence="4 5">
    <name type="scientific">Dermatophagoides pteronyssinus</name>
    <name type="common">European house dust mite</name>
    <dbReference type="NCBI Taxonomy" id="6956"/>
    <lineage>
        <taxon>Eukaryota</taxon>
        <taxon>Metazoa</taxon>
        <taxon>Ecdysozoa</taxon>
        <taxon>Arthropoda</taxon>
        <taxon>Chelicerata</taxon>
        <taxon>Arachnida</taxon>
        <taxon>Acari</taxon>
        <taxon>Acariformes</taxon>
        <taxon>Sarcoptiformes</taxon>
        <taxon>Astigmata</taxon>
        <taxon>Psoroptidia</taxon>
        <taxon>Analgoidea</taxon>
        <taxon>Pyroglyphidae</taxon>
        <taxon>Dermatophagoidinae</taxon>
        <taxon>Dermatophagoides</taxon>
    </lineage>
</organism>
<dbReference type="Proteomes" id="UP000887458">
    <property type="component" value="Unassembled WGS sequence"/>
</dbReference>
<dbReference type="SUPFAM" id="SSF55718">
    <property type="entry name" value="SCP-like"/>
    <property type="match status" value="2"/>
</dbReference>
<dbReference type="EMBL" id="NJHN03000047">
    <property type="protein sequence ID" value="KAH9420950.1"/>
    <property type="molecule type" value="Genomic_DNA"/>
</dbReference>
<dbReference type="InterPro" id="IPR003033">
    <property type="entry name" value="SCP2_sterol-bd_dom"/>
</dbReference>
<reference evidence="4 5" key="1">
    <citation type="journal article" date="2018" name="J. Allergy Clin. Immunol.">
        <title>High-quality assembly of Dermatophagoides pteronyssinus genome and transcriptome reveals a wide range of novel allergens.</title>
        <authorList>
            <person name="Liu X.Y."/>
            <person name="Yang K.Y."/>
            <person name="Wang M.Q."/>
            <person name="Kwok J.S."/>
            <person name="Zeng X."/>
            <person name="Yang Z."/>
            <person name="Xiao X.J."/>
            <person name="Lau C.P."/>
            <person name="Li Y."/>
            <person name="Huang Z.M."/>
            <person name="Ba J.G."/>
            <person name="Yim A.K."/>
            <person name="Ouyang C.Y."/>
            <person name="Ngai S.M."/>
            <person name="Chan T.F."/>
            <person name="Leung E.L."/>
            <person name="Liu L."/>
            <person name="Liu Z.G."/>
            <person name="Tsui S.K."/>
        </authorList>
    </citation>
    <scope>NUCLEOTIDE SEQUENCE [LARGE SCALE GENOMIC DNA]</scope>
    <source>
        <strain evidence="4">Derp</strain>
    </source>
</reference>
<feature type="signal peptide" evidence="2">
    <location>
        <begin position="1"/>
        <end position="18"/>
    </location>
</feature>
<keyword evidence="5" id="KW-1185">Reference proteome</keyword>
<name>A0ABQ8JEC1_DERPT</name>
<feature type="chain" id="PRO_5045481724" description="SCP2 domain-containing protein" evidence="2">
    <location>
        <begin position="19"/>
        <end position="456"/>
    </location>
</feature>
<protein>
    <recommendedName>
        <fullName evidence="3">SCP2 domain-containing protein</fullName>
    </recommendedName>
</protein>
<sequence>NILSLLFLAWLESAHVSKDEINNNLNDQQMDRLFMEKFGSRINSNGEIRLPDPSMAGVYEIQVLMPSNESILYTVDLRQGRLVRGQLPSKNCDCRIQVSANDLLRLLNGQLDFAQGFLQGKLRLGYGNQASAFKFMHLLIDIASSTSTTSSTTTPNNPNLKYQDDDKVSMIPTDGLKSDVIFSIIQHRLSSEPELVKKMPFIIEINLTRNGHLIATWVLDTKTEGGRIYRSHSKNNGSTNSDNKIKPDAVITIDDNDLAAIMLGNSNPQRVFISGRMKIRGNIMLLQRLNQFWAKIQATRRGSDFRFVKQLLTDNQFESGLASEMVFFNWISRLVKPSSELVDCTIHVIITAKGEKQTEWVISYDSNNQLSIKRRRIVGPDDHSNHANQSRSIMLEMDDQDFCRLVQSSDVILIQAIEEQRVRVTGDHRLLSAVSKLFDRIADNEQTPAVNLKAKL</sequence>
<evidence type="ECO:0000313" key="5">
    <source>
        <dbReference type="Proteomes" id="UP000887458"/>
    </source>
</evidence>
<proteinExistence type="predicted"/>
<evidence type="ECO:0000256" key="2">
    <source>
        <dbReference type="SAM" id="SignalP"/>
    </source>
</evidence>
<feature type="region of interest" description="Disordered" evidence="1">
    <location>
        <begin position="147"/>
        <end position="166"/>
    </location>
</feature>
<dbReference type="InterPro" id="IPR036527">
    <property type="entry name" value="SCP2_sterol-bd_dom_sf"/>
</dbReference>
<feature type="domain" description="SCP2" evidence="3">
    <location>
        <begin position="190"/>
        <end position="291"/>
    </location>
</feature>
<dbReference type="PANTHER" id="PTHR10094:SF25">
    <property type="entry name" value="SCP2 STEROL-BINDING DOMAIN-CONTAINING PROTEIN 1"/>
    <property type="match status" value="1"/>
</dbReference>
<dbReference type="Gene3D" id="3.30.1050.10">
    <property type="entry name" value="SCP2 sterol-binding domain"/>
    <property type="match status" value="2"/>
</dbReference>
<feature type="non-terminal residue" evidence="4">
    <location>
        <position position="1"/>
    </location>
</feature>
<evidence type="ECO:0000313" key="4">
    <source>
        <dbReference type="EMBL" id="KAH9420950.1"/>
    </source>
</evidence>